<evidence type="ECO:0000256" key="5">
    <source>
        <dbReference type="ARBA" id="ARBA00022640"/>
    </source>
</evidence>
<comment type="subcellular location">
    <subcellularLocation>
        <location evidence="1">Plastid</location>
        <location evidence="1">Chloroplast</location>
    </subcellularLocation>
</comment>
<keyword evidence="5" id="KW-0934">Plastid</keyword>
<evidence type="ECO:0000256" key="4">
    <source>
        <dbReference type="ARBA" id="ARBA00022528"/>
    </source>
</evidence>
<feature type="region of interest" description="Disordered" evidence="6">
    <location>
        <begin position="199"/>
        <end position="228"/>
    </location>
</feature>
<dbReference type="AlphaFoldDB" id="A0AAN9RXK4"/>
<feature type="compositionally biased region" description="Low complexity" evidence="6">
    <location>
        <begin position="600"/>
        <end position="609"/>
    </location>
</feature>
<feature type="region of interest" description="Disordered" evidence="6">
    <location>
        <begin position="579"/>
        <end position="656"/>
    </location>
</feature>
<gene>
    <name evidence="7" type="ORF">VNO78_30700</name>
</gene>
<evidence type="ECO:0000256" key="2">
    <source>
        <dbReference type="ARBA" id="ARBA00007638"/>
    </source>
</evidence>
<evidence type="ECO:0000256" key="3">
    <source>
        <dbReference type="ARBA" id="ARBA00021456"/>
    </source>
</evidence>
<evidence type="ECO:0000256" key="1">
    <source>
        <dbReference type="ARBA" id="ARBA00004229"/>
    </source>
</evidence>
<accession>A0AAN9RXK4</accession>
<dbReference type="InterPro" id="IPR022546">
    <property type="entry name" value="Uncharacterised_Ycf68"/>
</dbReference>
<organism evidence="7 8">
    <name type="scientific">Psophocarpus tetragonolobus</name>
    <name type="common">Winged bean</name>
    <name type="synonym">Dolichos tetragonolobus</name>
    <dbReference type="NCBI Taxonomy" id="3891"/>
    <lineage>
        <taxon>Eukaryota</taxon>
        <taxon>Viridiplantae</taxon>
        <taxon>Streptophyta</taxon>
        <taxon>Embryophyta</taxon>
        <taxon>Tracheophyta</taxon>
        <taxon>Spermatophyta</taxon>
        <taxon>Magnoliopsida</taxon>
        <taxon>eudicotyledons</taxon>
        <taxon>Gunneridae</taxon>
        <taxon>Pentapetalae</taxon>
        <taxon>rosids</taxon>
        <taxon>fabids</taxon>
        <taxon>Fabales</taxon>
        <taxon>Fabaceae</taxon>
        <taxon>Papilionoideae</taxon>
        <taxon>50 kb inversion clade</taxon>
        <taxon>NPAAA clade</taxon>
        <taxon>indigoferoid/millettioid clade</taxon>
        <taxon>Phaseoleae</taxon>
        <taxon>Psophocarpus</taxon>
    </lineage>
</organism>
<feature type="compositionally biased region" description="Polar residues" evidence="6">
    <location>
        <begin position="610"/>
        <end position="620"/>
    </location>
</feature>
<keyword evidence="4" id="KW-0150">Chloroplast</keyword>
<comment type="similarity">
    <text evidence="2">Belongs to the ycf68 family.</text>
</comment>
<dbReference type="PANTHER" id="PTHR34890">
    <property type="entry name" value="ORF16-LACZ FUSION PROTEIN-RELATED"/>
    <property type="match status" value="1"/>
</dbReference>
<dbReference type="EMBL" id="JAYMYS010000008">
    <property type="protein sequence ID" value="KAK7384995.1"/>
    <property type="molecule type" value="Genomic_DNA"/>
</dbReference>
<dbReference type="Pfam" id="PF10839">
    <property type="entry name" value="DUF2647"/>
    <property type="match status" value="1"/>
</dbReference>
<evidence type="ECO:0000313" key="8">
    <source>
        <dbReference type="Proteomes" id="UP001386955"/>
    </source>
</evidence>
<protein>
    <recommendedName>
        <fullName evidence="3">Uncharacterized protein ycf68</fullName>
    </recommendedName>
</protein>
<reference evidence="7 8" key="1">
    <citation type="submission" date="2024-01" db="EMBL/GenBank/DDBJ databases">
        <title>The genomes of 5 underutilized Papilionoideae crops provide insights into root nodulation and disease resistanc.</title>
        <authorList>
            <person name="Jiang F."/>
        </authorList>
    </citation>
    <scope>NUCLEOTIDE SEQUENCE [LARGE SCALE GENOMIC DNA]</scope>
    <source>
        <strain evidence="7">DUOXIRENSHENG_FW03</strain>
        <tissue evidence="7">Leaves</tissue>
    </source>
</reference>
<dbReference type="GO" id="GO:0009507">
    <property type="term" value="C:chloroplast"/>
    <property type="evidence" value="ECO:0007669"/>
    <property type="project" value="UniProtKB-SubCell"/>
</dbReference>
<evidence type="ECO:0000256" key="6">
    <source>
        <dbReference type="SAM" id="MobiDB-lite"/>
    </source>
</evidence>
<comment type="caution">
    <text evidence="7">The sequence shown here is derived from an EMBL/GenBank/DDBJ whole genome shotgun (WGS) entry which is preliminary data.</text>
</comment>
<feature type="region of interest" description="Disordered" evidence="6">
    <location>
        <begin position="679"/>
        <end position="698"/>
    </location>
</feature>
<sequence>MMTMLNKQLKGIDLDPNVSYVYDTTEPEMEYWEFGVGNSNLINEEPLICGRDDSTELHQNQRSFVDFNFVRTRGSYLIPYKIPDAGLNENINMEIGSSKATFHLGESNSEPSRGANGIRYPSSPSRKRWILGVVRIDPCNAIANALRLDMSRILLKERGAFGNADTGGAWLSSARAVRLPVISRRKVRMTSSHHAPYALGDTRATMDGTKDRDPAREGDAEGRASDWSEVVTRKERDGVSLDFGIAGPGGRPARWAISSVVERAPDNCVVVPGLRIDGAIQVRSNVDPTFSSLVGSGRSGGDRHDSSLLENSYIPYQYMDSYLSSTGLGLKKDLRVSRVVPGGSLNAFLFLLIGVISQRLAMVKKKGEQAHLESAVQQIVGFLIWDPGEEDQAGPCEQLDALSPFNPLSEMRQKEKESMDRPHRLHPVGTTRSPQGRLRHPGLYKCRAARRSSGECCTLDGESPVAESITSLRSDPMAWLRETTGAVAKASLHRAIVTAYGPEPGGEMPLEPRASWFSPKCVEAQQLTRHLGVKHCFGAGRESGTKSRQTLNTRYDLKITRVKVGHALAPKMNGAKQSAEAVGCKNESVGERSALEGRTRASSAGRSGSENVGLSNTNVGENPMPRKPKGSSARFVHGGVIRGRENTSSQSSSTRRYSAEVIHAILPGKARTTFNKWVPVPETDTGEPTTEAPVNGGRNYNGPKVAKFLVGPYEASLFPGIGFGLFLRSLGPTGQGTVSGRQFLWGVGLPKGNGGVQRFPRARRRLALECEGRRELDCKTHPSSRDESLAPRCRLFATWGCSMFQGLGCSPIKAVRELGSERRETVRSISGVGVRALRGPFPSTRGPGRTHLWCASYRAHDKCWVAKAFGSTAETAMGSLPQRGWSERSFENSREGVEEPHQSIPNLVVKLYCGDDTVGEALTSTAELYSPGG</sequence>
<name>A0AAN9RXK4_PSOTE</name>
<feature type="region of interest" description="Disordered" evidence="6">
    <location>
        <begin position="416"/>
        <end position="439"/>
    </location>
</feature>
<feature type="compositionally biased region" description="Low complexity" evidence="6">
    <location>
        <begin position="647"/>
        <end position="656"/>
    </location>
</feature>
<proteinExistence type="inferred from homology"/>
<feature type="compositionally biased region" description="Basic and acidic residues" evidence="6">
    <location>
        <begin position="208"/>
        <end position="228"/>
    </location>
</feature>
<evidence type="ECO:0000313" key="7">
    <source>
        <dbReference type="EMBL" id="KAK7384995.1"/>
    </source>
</evidence>
<feature type="compositionally biased region" description="Basic and acidic residues" evidence="6">
    <location>
        <begin position="588"/>
        <end position="599"/>
    </location>
</feature>
<dbReference type="Proteomes" id="UP001386955">
    <property type="component" value="Unassembled WGS sequence"/>
</dbReference>
<keyword evidence="8" id="KW-1185">Reference proteome</keyword>